<comment type="caution">
    <text evidence="3">The sequence shown here is derived from an EMBL/GenBank/DDBJ whole genome shotgun (WGS) entry which is preliminary data.</text>
</comment>
<feature type="transmembrane region" description="Helical" evidence="1">
    <location>
        <begin position="130"/>
        <end position="149"/>
    </location>
</feature>
<proteinExistence type="predicted"/>
<dbReference type="InterPro" id="IPR036938">
    <property type="entry name" value="PAP2/HPO_sf"/>
</dbReference>
<keyword evidence="1" id="KW-1133">Transmembrane helix</keyword>
<dbReference type="InterPro" id="IPR000326">
    <property type="entry name" value="PAP2/HPO"/>
</dbReference>
<feature type="transmembrane region" description="Helical" evidence="1">
    <location>
        <begin position="156"/>
        <end position="175"/>
    </location>
</feature>
<evidence type="ECO:0000256" key="1">
    <source>
        <dbReference type="SAM" id="Phobius"/>
    </source>
</evidence>
<dbReference type="PANTHER" id="PTHR14969:SF13">
    <property type="entry name" value="AT30094P"/>
    <property type="match status" value="1"/>
</dbReference>
<dbReference type="Gene3D" id="1.20.144.10">
    <property type="entry name" value="Phosphatidic acid phosphatase type 2/haloperoxidase"/>
    <property type="match status" value="2"/>
</dbReference>
<gene>
    <name evidence="3" type="ORF">ACFQ2C_15855</name>
</gene>
<evidence type="ECO:0000313" key="3">
    <source>
        <dbReference type="EMBL" id="MFD1167079.1"/>
    </source>
</evidence>
<evidence type="ECO:0000259" key="2">
    <source>
        <dbReference type="SMART" id="SM00014"/>
    </source>
</evidence>
<keyword evidence="1" id="KW-0812">Transmembrane</keyword>
<dbReference type="EMBL" id="JBHTKY010000030">
    <property type="protein sequence ID" value="MFD1167079.1"/>
    <property type="molecule type" value="Genomic_DNA"/>
</dbReference>
<accession>A0ABW3RPD4</accession>
<feature type="transmembrane region" description="Helical" evidence="1">
    <location>
        <begin position="181"/>
        <end position="202"/>
    </location>
</feature>
<dbReference type="PANTHER" id="PTHR14969">
    <property type="entry name" value="SPHINGOSINE-1-PHOSPHATE PHOSPHOHYDROLASE"/>
    <property type="match status" value="1"/>
</dbReference>
<feature type="transmembrane region" description="Helical" evidence="1">
    <location>
        <begin position="80"/>
        <end position="99"/>
    </location>
</feature>
<name>A0ABW3RPD4_9SPHI</name>
<feature type="domain" description="Phosphatidic acid phosphatase type 2/haloperoxidase" evidence="2">
    <location>
        <begin position="80"/>
        <end position="196"/>
    </location>
</feature>
<reference evidence="4" key="1">
    <citation type="journal article" date="2019" name="Int. J. Syst. Evol. Microbiol.">
        <title>The Global Catalogue of Microorganisms (GCM) 10K type strain sequencing project: providing services to taxonomists for standard genome sequencing and annotation.</title>
        <authorList>
            <consortium name="The Broad Institute Genomics Platform"/>
            <consortium name="The Broad Institute Genome Sequencing Center for Infectious Disease"/>
            <person name="Wu L."/>
            <person name="Ma J."/>
        </authorList>
    </citation>
    <scope>NUCLEOTIDE SEQUENCE [LARGE SCALE GENOMIC DNA]</scope>
    <source>
        <strain evidence="4">CCUG 52468</strain>
    </source>
</reference>
<dbReference type="RefSeq" id="WP_380898173.1">
    <property type="nucleotide sequence ID" value="NZ_JBHTKY010000030.1"/>
</dbReference>
<evidence type="ECO:0000313" key="4">
    <source>
        <dbReference type="Proteomes" id="UP001597205"/>
    </source>
</evidence>
<feature type="transmembrane region" description="Helical" evidence="1">
    <location>
        <begin position="12"/>
        <end position="31"/>
    </location>
</feature>
<dbReference type="Pfam" id="PF01569">
    <property type="entry name" value="PAP2"/>
    <property type="match status" value="1"/>
</dbReference>
<feature type="transmembrane region" description="Helical" evidence="1">
    <location>
        <begin position="51"/>
        <end position="73"/>
    </location>
</feature>
<dbReference type="Proteomes" id="UP001597205">
    <property type="component" value="Unassembled WGS sequence"/>
</dbReference>
<dbReference type="SMART" id="SM00014">
    <property type="entry name" value="acidPPc"/>
    <property type="match status" value="1"/>
</dbReference>
<protein>
    <submittedName>
        <fullName evidence="3">Phosphatase PAP2 family protein</fullName>
    </submittedName>
</protein>
<keyword evidence="1" id="KW-0472">Membrane</keyword>
<dbReference type="SUPFAM" id="SSF48317">
    <property type="entry name" value="Acid phosphatase/Vanadium-dependent haloperoxidase"/>
    <property type="match status" value="1"/>
</dbReference>
<organism evidence="3 4">
    <name type="scientific">Sphingobacterium daejeonense</name>
    <dbReference type="NCBI Taxonomy" id="371142"/>
    <lineage>
        <taxon>Bacteria</taxon>
        <taxon>Pseudomonadati</taxon>
        <taxon>Bacteroidota</taxon>
        <taxon>Sphingobacteriia</taxon>
        <taxon>Sphingobacteriales</taxon>
        <taxon>Sphingobacteriaceae</taxon>
        <taxon>Sphingobacterium</taxon>
    </lineage>
</organism>
<keyword evidence="4" id="KW-1185">Reference proteome</keyword>
<sequence length="226" mass="26240">MKHIRKLYYENRLFFVCFLAWYIVLSGFIFYVPKQEAFQLTNSNHSLFFDYFFTVITQFGDGLFVLALAFICFFMWYRKLALAIATTYIGSGIICSLLKRTFQAYRPGFHLQDDPSFHALSWMPMAHHNAFPSGHTTSAFALAATIAVFSKNKSLGIIALFFACLTAYSRVYLGQHYWDDVWFGCMLGFGFASFYALIVHYYSINKFVIIQFPTNFKIRVHDKSCK</sequence>